<dbReference type="Pfam" id="PF13560">
    <property type="entry name" value="HTH_31"/>
    <property type="match status" value="1"/>
</dbReference>
<name>A0A401FJD4_9LACO</name>
<comment type="caution">
    <text evidence="2">The sequence shown here is derived from an EMBL/GenBank/DDBJ whole genome shotgun (WGS) entry which is preliminary data.</text>
</comment>
<dbReference type="InterPro" id="IPR025272">
    <property type="entry name" value="SocA_Panacea"/>
</dbReference>
<dbReference type="InterPro" id="IPR022452">
    <property type="entry name" value="MqsA"/>
</dbReference>
<dbReference type="NCBIfam" id="TIGR03830">
    <property type="entry name" value="CxxCG_CxxCG_HTH"/>
    <property type="match status" value="1"/>
</dbReference>
<dbReference type="OrthoDB" id="3213544at2"/>
<dbReference type="EMBL" id="BEXA01000001">
    <property type="protein sequence ID" value="GAY72437.1"/>
    <property type="molecule type" value="Genomic_DNA"/>
</dbReference>
<dbReference type="InterPro" id="IPR001387">
    <property type="entry name" value="Cro/C1-type_HTH"/>
</dbReference>
<protein>
    <submittedName>
        <fullName evidence="2">Prophage ps3 protein 01</fullName>
    </submittedName>
</protein>
<accession>A0A401FJD4</accession>
<dbReference type="AlphaFoldDB" id="A0A401FJD4"/>
<evidence type="ECO:0000313" key="3">
    <source>
        <dbReference type="Proteomes" id="UP000286974"/>
    </source>
</evidence>
<evidence type="ECO:0000259" key="1">
    <source>
        <dbReference type="PROSITE" id="PS50943"/>
    </source>
</evidence>
<keyword evidence="3" id="KW-1185">Reference proteome</keyword>
<dbReference type="Proteomes" id="UP000286974">
    <property type="component" value="Unassembled WGS sequence"/>
</dbReference>
<proteinExistence type="predicted"/>
<dbReference type="Pfam" id="PF13274">
    <property type="entry name" value="SocA_Panacea"/>
    <property type="match status" value="1"/>
</dbReference>
<feature type="domain" description="HTH cro/C1-type" evidence="1">
    <location>
        <begin position="65"/>
        <end position="117"/>
    </location>
</feature>
<dbReference type="SUPFAM" id="SSF47413">
    <property type="entry name" value="lambda repressor-like DNA-binding domains"/>
    <property type="match status" value="1"/>
</dbReference>
<sequence length="328" mass="36989">MMKTEVKLIDETYTIRGEKVDVVANARFDVDSGEQVFDEKLDNKAILSAFDKYRNDHGIISPERIKELRHSFGLSQRDFATLLGWSATTIATYETGSLPSKANNKILLALENDHDLAQPFYDASKESMTERGKAAFKENTGISEVEKSKNFIEKGINTSFADTNYSEFSGYNAFDLKKFSNMVLYFASNVSELTKTKLNKLLFYTDFAYFSLNTVSISGAAYARLPHGPVPNNYSLLYGSMESANLIVEKENSTSKYDWSYYAPNAEFNAALFSKDELAVMHDTLERFKDMNATSISALSHKEDAWIDNDNHKLISYDYANSLTGLKN</sequence>
<evidence type="ECO:0000313" key="2">
    <source>
        <dbReference type="EMBL" id="GAY72437.1"/>
    </source>
</evidence>
<organism evidence="2 3">
    <name type="scientific">Lentilactobacillus kosonis</name>
    <dbReference type="NCBI Taxonomy" id="2810561"/>
    <lineage>
        <taxon>Bacteria</taxon>
        <taxon>Bacillati</taxon>
        <taxon>Bacillota</taxon>
        <taxon>Bacilli</taxon>
        <taxon>Lactobacillales</taxon>
        <taxon>Lactobacillaceae</taxon>
        <taxon>Lentilactobacillus</taxon>
    </lineage>
</organism>
<dbReference type="PROSITE" id="PS50943">
    <property type="entry name" value="HTH_CROC1"/>
    <property type="match status" value="1"/>
</dbReference>
<dbReference type="Gene3D" id="1.10.260.40">
    <property type="entry name" value="lambda repressor-like DNA-binding domains"/>
    <property type="match status" value="1"/>
</dbReference>
<reference evidence="2 3" key="1">
    <citation type="submission" date="2017-11" db="EMBL/GenBank/DDBJ databases">
        <title>Draft Genome Sequence of Lactobacillus curieae NBRC 111893 isolated from Koso, a Japanese sugar-Vegetable Fermented Beverage.</title>
        <authorList>
            <person name="Chiou T.Y."/>
            <person name="Oshima K."/>
            <person name="Suda W."/>
            <person name="Hattori M."/>
            <person name="Takahashi T."/>
        </authorList>
    </citation>
    <scope>NUCLEOTIDE SEQUENCE [LARGE SCALE GENOMIC DNA]</scope>
    <source>
        <strain evidence="2 3">NBRC111893</strain>
    </source>
</reference>
<dbReference type="InterPro" id="IPR010982">
    <property type="entry name" value="Lambda_DNA-bd_dom_sf"/>
</dbReference>
<gene>
    <name evidence="2" type="ORF">NBRC111893_583</name>
</gene>
<dbReference type="CDD" id="cd00093">
    <property type="entry name" value="HTH_XRE"/>
    <property type="match status" value="1"/>
</dbReference>
<dbReference type="GO" id="GO:0003677">
    <property type="term" value="F:DNA binding"/>
    <property type="evidence" value="ECO:0007669"/>
    <property type="project" value="InterPro"/>
</dbReference>